<dbReference type="SUPFAM" id="SSF101898">
    <property type="entry name" value="NHL repeat"/>
    <property type="match status" value="1"/>
</dbReference>
<evidence type="ECO:0000313" key="3">
    <source>
        <dbReference type="EMBL" id="MBM3275463.1"/>
    </source>
</evidence>
<evidence type="ECO:0000313" key="4">
    <source>
        <dbReference type="Proteomes" id="UP000703893"/>
    </source>
</evidence>
<dbReference type="InterPro" id="IPR056822">
    <property type="entry name" value="TEN_NHL"/>
</dbReference>
<evidence type="ECO:0000259" key="2">
    <source>
        <dbReference type="Pfam" id="PF25021"/>
    </source>
</evidence>
<protein>
    <recommendedName>
        <fullName evidence="2">Teneurin NHL domain-containing protein</fullName>
    </recommendedName>
</protein>
<dbReference type="Proteomes" id="UP000703893">
    <property type="component" value="Unassembled WGS sequence"/>
</dbReference>
<accession>A0A938BNJ9</accession>
<dbReference type="InterPro" id="IPR011042">
    <property type="entry name" value="6-blade_b-propeller_TolB-like"/>
</dbReference>
<feature type="non-terminal residue" evidence="3">
    <location>
        <position position="1"/>
    </location>
</feature>
<comment type="caution">
    <text evidence="3">The sequence shown here is derived from an EMBL/GenBank/DDBJ whole genome shotgun (WGS) entry which is preliminary data.</text>
</comment>
<dbReference type="Pfam" id="PF25021">
    <property type="entry name" value="TEN_NHL"/>
    <property type="match status" value="1"/>
</dbReference>
<name>A0A938BNJ9_9BACT</name>
<gene>
    <name evidence="3" type="ORF">FJZ00_09930</name>
</gene>
<organism evidence="3 4">
    <name type="scientific">Candidatus Tanganyikabacteria bacterium</name>
    <dbReference type="NCBI Taxonomy" id="2961651"/>
    <lineage>
        <taxon>Bacteria</taxon>
        <taxon>Bacillati</taxon>
        <taxon>Candidatus Sericytochromatia</taxon>
        <taxon>Candidatus Tanganyikabacteria</taxon>
    </lineage>
</organism>
<proteinExistence type="predicted"/>
<evidence type="ECO:0000256" key="1">
    <source>
        <dbReference type="SAM" id="MobiDB-lite"/>
    </source>
</evidence>
<feature type="region of interest" description="Disordered" evidence="1">
    <location>
        <begin position="1"/>
        <end position="24"/>
    </location>
</feature>
<sequence length="227" mass="24000">SSVGGGSEQSTGDGGDPRLASIRGPSGLAFDGDGRLYIAESLGSRVRVVSADGSKIETFLGGGKSWIAGSDDGLDRREVGIQEPNSLAFSPSGELYVSITSKNVILRVSREDKVNIVAGIWGKRPEREGSPSTGLARLCRLGEPISLVFDKAGNLYFSDRYPGPSSVPSIGMVRRLGARTGEISTVYSQDGHTVQGLVIDKDDRMFAAIEVSPGRVEIRALPGAVRY</sequence>
<reference evidence="3 4" key="1">
    <citation type="submission" date="2019-03" db="EMBL/GenBank/DDBJ databases">
        <title>Lake Tanganyika Metagenome-Assembled Genomes (MAGs).</title>
        <authorList>
            <person name="Tran P."/>
        </authorList>
    </citation>
    <scope>NUCLEOTIDE SEQUENCE [LARGE SCALE GENOMIC DNA]</scope>
    <source>
        <strain evidence="3">K_DeepCast_65m_m2_236</strain>
    </source>
</reference>
<feature type="domain" description="Teneurin NHL" evidence="2">
    <location>
        <begin position="8"/>
        <end position="160"/>
    </location>
</feature>
<dbReference type="Gene3D" id="2.120.10.30">
    <property type="entry name" value="TolB, C-terminal domain"/>
    <property type="match status" value="1"/>
</dbReference>
<dbReference type="AlphaFoldDB" id="A0A938BNJ9"/>
<dbReference type="EMBL" id="VGJX01000584">
    <property type="protein sequence ID" value="MBM3275463.1"/>
    <property type="molecule type" value="Genomic_DNA"/>
</dbReference>